<dbReference type="EMBL" id="GL377575">
    <property type="protein sequence ID" value="EFJ30478.1"/>
    <property type="molecule type" value="Genomic_DNA"/>
</dbReference>
<reference evidence="7 8" key="1">
    <citation type="journal article" date="2011" name="Science">
        <title>The Selaginella genome identifies genetic changes associated with the evolution of vascular plants.</title>
        <authorList>
            <person name="Banks J.A."/>
            <person name="Nishiyama T."/>
            <person name="Hasebe M."/>
            <person name="Bowman J.L."/>
            <person name="Gribskov M."/>
            <person name="dePamphilis C."/>
            <person name="Albert V.A."/>
            <person name="Aono N."/>
            <person name="Aoyama T."/>
            <person name="Ambrose B.A."/>
            <person name="Ashton N.W."/>
            <person name="Axtell M.J."/>
            <person name="Barker E."/>
            <person name="Barker M.S."/>
            <person name="Bennetzen J.L."/>
            <person name="Bonawitz N.D."/>
            <person name="Chapple C."/>
            <person name="Cheng C."/>
            <person name="Correa L.G."/>
            <person name="Dacre M."/>
            <person name="DeBarry J."/>
            <person name="Dreyer I."/>
            <person name="Elias M."/>
            <person name="Engstrom E.M."/>
            <person name="Estelle M."/>
            <person name="Feng L."/>
            <person name="Finet C."/>
            <person name="Floyd S.K."/>
            <person name="Frommer W.B."/>
            <person name="Fujita T."/>
            <person name="Gramzow L."/>
            <person name="Gutensohn M."/>
            <person name="Harholt J."/>
            <person name="Hattori M."/>
            <person name="Heyl A."/>
            <person name="Hirai T."/>
            <person name="Hiwatashi Y."/>
            <person name="Ishikawa M."/>
            <person name="Iwata M."/>
            <person name="Karol K.G."/>
            <person name="Koehler B."/>
            <person name="Kolukisaoglu U."/>
            <person name="Kubo M."/>
            <person name="Kurata T."/>
            <person name="Lalonde S."/>
            <person name="Li K."/>
            <person name="Li Y."/>
            <person name="Litt A."/>
            <person name="Lyons E."/>
            <person name="Manning G."/>
            <person name="Maruyama T."/>
            <person name="Michael T.P."/>
            <person name="Mikami K."/>
            <person name="Miyazaki S."/>
            <person name="Morinaga S."/>
            <person name="Murata T."/>
            <person name="Mueller-Roeber B."/>
            <person name="Nelson D.R."/>
            <person name="Obara M."/>
            <person name="Oguri Y."/>
            <person name="Olmstead R.G."/>
            <person name="Onodera N."/>
            <person name="Petersen B.L."/>
            <person name="Pils B."/>
            <person name="Prigge M."/>
            <person name="Rensing S.A."/>
            <person name="Riano-Pachon D.M."/>
            <person name="Roberts A.W."/>
            <person name="Sato Y."/>
            <person name="Scheller H.V."/>
            <person name="Schulz B."/>
            <person name="Schulz C."/>
            <person name="Shakirov E.V."/>
            <person name="Shibagaki N."/>
            <person name="Shinohara N."/>
            <person name="Shippen D.E."/>
            <person name="Soerensen I."/>
            <person name="Sotooka R."/>
            <person name="Sugimoto N."/>
            <person name="Sugita M."/>
            <person name="Sumikawa N."/>
            <person name="Tanurdzic M."/>
            <person name="Theissen G."/>
            <person name="Ulvskov P."/>
            <person name="Wakazuki S."/>
            <person name="Weng J.K."/>
            <person name="Willats W.W."/>
            <person name="Wipf D."/>
            <person name="Wolf P.G."/>
            <person name="Yang L."/>
            <person name="Zimmer A.D."/>
            <person name="Zhu Q."/>
            <person name="Mitros T."/>
            <person name="Hellsten U."/>
            <person name="Loque D."/>
            <person name="Otillar R."/>
            <person name="Salamov A."/>
            <person name="Schmutz J."/>
            <person name="Shapiro H."/>
            <person name="Lindquist E."/>
            <person name="Lucas S."/>
            <person name="Rokhsar D."/>
            <person name="Grigoriev I.V."/>
        </authorList>
    </citation>
    <scope>NUCLEOTIDE SEQUENCE [LARGE SCALE GENOMIC DNA]</scope>
</reference>
<dbReference type="Gene3D" id="3.40.50.11350">
    <property type="match status" value="1"/>
</dbReference>
<evidence type="ECO:0000256" key="5">
    <source>
        <dbReference type="ARBA" id="ARBA00023277"/>
    </source>
</evidence>
<dbReference type="GO" id="GO:0016757">
    <property type="term" value="F:glycosyltransferase activity"/>
    <property type="evidence" value="ECO:0007669"/>
    <property type="project" value="UniProtKB-KW"/>
</dbReference>
<dbReference type="Gramene" id="EFJ30478">
    <property type="protein sequence ID" value="EFJ30478"/>
    <property type="gene ID" value="SELMODRAFT_231148"/>
</dbReference>
<evidence type="ECO:0000256" key="6">
    <source>
        <dbReference type="ARBA" id="ARBA00030350"/>
    </source>
</evidence>
<dbReference type="GO" id="GO:0006004">
    <property type="term" value="P:fucose metabolic process"/>
    <property type="evidence" value="ECO:0007669"/>
    <property type="project" value="UniProtKB-KW"/>
</dbReference>
<dbReference type="OrthoDB" id="1903705at2759"/>
<dbReference type="STRING" id="88036.D8RBD1"/>
<dbReference type="InParanoid" id="D8RBD1"/>
<dbReference type="eggNOG" id="ENOG502QS14">
    <property type="taxonomic scope" value="Eukaryota"/>
</dbReference>
<accession>D8RBD1</accession>
<evidence type="ECO:0000313" key="7">
    <source>
        <dbReference type="EMBL" id="EFJ30478.1"/>
    </source>
</evidence>
<dbReference type="InterPro" id="IPR019378">
    <property type="entry name" value="GDP-Fuc_O-FucTrfase"/>
</dbReference>
<dbReference type="Proteomes" id="UP000001514">
    <property type="component" value="Unassembled WGS sequence"/>
</dbReference>
<evidence type="ECO:0000256" key="2">
    <source>
        <dbReference type="ARBA" id="ARBA00022676"/>
    </source>
</evidence>
<proteinExistence type="inferred from homology"/>
<keyword evidence="3" id="KW-0808">Transferase</keyword>
<keyword evidence="8" id="KW-1185">Reference proteome</keyword>
<dbReference type="GO" id="GO:0005794">
    <property type="term" value="C:Golgi apparatus"/>
    <property type="evidence" value="ECO:0000318"/>
    <property type="project" value="GO_Central"/>
</dbReference>
<comment type="similarity">
    <text evidence="1">Belongs to the glycosyltransferase GT106 family.</text>
</comment>
<evidence type="ECO:0000313" key="8">
    <source>
        <dbReference type="Proteomes" id="UP000001514"/>
    </source>
</evidence>
<evidence type="ECO:0000256" key="3">
    <source>
        <dbReference type="ARBA" id="ARBA00022679"/>
    </source>
</evidence>
<gene>
    <name evidence="7" type="ORF">SELMODRAFT_231148</name>
</gene>
<evidence type="ECO:0000256" key="1">
    <source>
        <dbReference type="ARBA" id="ARBA00007737"/>
    </source>
</evidence>
<name>D8RBD1_SELML</name>
<dbReference type="HOGENOM" id="CLU_054652_0_0_1"/>
<dbReference type="FunCoup" id="D8RBD1">
    <property type="interactions" value="2363"/>
</dbReference>
<dbReference type="AlphaFoldDB" id="D8RBD1"/>
<evidence type="ECO:0000256" key="4">
    <source>
        <dbReference type="ARBA" id="ARBA00023253"/>
    </source>
</evidence>
<sequence length="338" mass="38213">MWMSKENEGAGSGHTRYLYWGSRIDCPGKMCEVCGGLGHQESSLRCALEEAIHLNRTFVLPSTICIVGKHNDRMLPGTSSSWDSRECAVEALYDLDLMSSTGIRVITDSSREWISSLRAARSVEHALVNVHGLTRQEISQSPLHSHALIINRTANSLAWFVECKDRKNRSAVMLPYAYLPTMAAKQLREAAEKIQQRLGDYDAMHVRRGDVLKVRKDGQGEKKTKFPHLDRDTQPEAILRRISAWVSRGRTLYVASNERKPGYFDPLGSRYKIASSSNFSDILGPVIHNNYQLFIVDRLVLSGAKTVIQTFKENPGDLSLTDDEKKVLRWQKPVYTFD</sequence>
<keyword evidence="4" id="KW-0294">Fucose metabolism</keyword>
<keyword evidence="5" id="KW-0119">Carbohydrate metabolism</keyword>
<protein>
    <recommendedName>
        <fullName evidence="6">O-fucosyltransferase family protein</fullName>
    </recommendedName>
</protein>
<dbReference type="KEGG" id="smo:SELMODRAFT_231148"/>
<dbReference type="Pfam" id="PF10250">
    <property type="entry name" value="O-FucT"/>
    <property type="match status" value="1"/>
</dbReference>
<organism evidence="8">
    <name type="scientific">Selaginella moellendorffii</name>
    <name type="common">Spikemoss</name>
    <dbReference type="NCBI Taxonomy" id="88036"/>
    <lineage>
        <taxon>Eukaryota</taxon>
        <taxon>Viridiplantae</taxon>
        <taxon>Streptophyta</taxon>
        <taxon>Embryophyta</taxon>
        <taxon>Tracheophyta</taxon>
        <taxon>Lycopodiopsida</taxon>
        <taxon>Selaginellales</taxon>
        <taxon>Selaginellaceae</taxon>
        <taxon>Selaginella</taxon>
    </lineage>
</organism>
<keyword evidence="2" id="KW-0328">Glycosyltransferase</keyword>
<dbReference type="OMA" id="MIERIIM"/>
<dbReference type="PANTHER" id="PTHR31469:SF8">
    <property type="entry name" value="OS07G0641000 PROTEIN"/>
    <property type="match status" value="1"/>
</dbReference>
<dbReference type="PANTHER" id="PTHR31469">
    <property type="entry name" value="OS07G0633600 PROTEIN"/>
    <property type="match status" value="1"/>
</dbReference>